<organism evidence="2">
    <name type="scientific">Timema tahoe</name>
    <dbReference type="NCBI Taxonomy" id="61484"/>
    <lineage>
        <taxon>Eukaryota</taxon>
        <taxon>Metazoa</taxon>
        <taxon>Ecdysozoa</taxon>
        <taxon>Arthropoda</taxon>
        <taxon>Hexapoda</taxon>
        <taxon>Insecta</taxon>
        <taxon>Pterygota</taxon>
        <taxon>Neoptera</taxon>
        <taxon>Polyneoptera</taxon>
        <taxon>Phasmatodea</taxon>
        <taxon>Timematodea</taxon>
        <taxon>Timematoidea</taxon>
        <taxon>Timematidae</taxon>
        <taxon>Timema</taxon>
    </lineage>
</organism>
<keyword evidence="1" id="KW-1133">Transmembrane helix</keyword>
<reference evidence="2" key="1">
    <citation type="submission" date="2020-11" db="EMBL/GenBank/DDBJ databases">
        <authorList>
            <person name="Tran Van P."/>
        </authorList>
    </citation>
    <scope>NUCLEOTIDE SEQUENCE</scope>
</reference>
<proteinExistence type="predicted"/>
<keyword evidence="1" id="KW-0812">Transmembrane</keyword>
<dbReference type="EMBL" id="OE007157">
    <property type="protein sequence ID" value="CAD7463051.1"/>
    <property type="molecule type" value="Genomic_DNA"/>
</dbReference>
<sequence>MARKRLHFGNRTAVSTVNMTKQFTTLNLPMSMDGDVMPCEGNVEVTFLDDPENGRLPDVVAETKINTSSNMEYSETYVSIAVQVFIPFLIAGFGMVGAGLVLDLVQSHQNNFDQPARNISCWLTKSCSPHSSI</sequence>
<accession>A0A7R9IR57</accession>
<gene>
    <name evidence="2" type="ORF">TTEB3V08_LOCUS10938</name>
</gene>
<protein>
    <recommendedName>
        <fullName evidence="3">Solute carrier family 41 member 1</fullName>
    </recommendedName>
</protein>
<evidence type="ECO:0000256" key="1">
    <source>
        <dbReference type="SAM" id="Phobius"/>
    </source>
</evidence>
<name>A0A7R9IR57_9NEOP</name>
<dbReference type="AlphaFoldDB" id="A0A7R9IR57"/>
<evidence type="ECO:0008006" key="3">
    <source>
        <dbReference type="Google" id="ProtNLM"/>
    </source>
</evidence>
<keyword evidence="1" id="KW-0472">Membrane</keyword>
<evidence type="ECO:0000313" key="2">
    <source>
        <dbReference type="EMBL" id="CAD7463051.1"/>
    </source>
</evidence>
<feature type="transmembrane region" description="Helical" evidence="1">
    <location>
        <begin position="80"/>
        <end position="102"/>
    </location>
</feature>